<dbReference type="OrthoDB" id="2564399at2"/>
<name>A0A1I0EAG8_9BACI</name>
<reference evidence="1 2" key="1">
    <citation type="submission" date="2016-10" db="EMBL/GenBank/DDBJ databases">
        <authorList>
            <person name="de Groot N.N."/>
        </authorList>
    </citation>
    <scope>NUCLEOTIDE SEQUENCE [LARGE SCALE GENOMIC DNA]</scope>
    <source>
        <strain evidence="1 2">IBRC-M 10780</strain>
    </source>
</reference>
<sequence length="283" mass="32903">MNKSKTDEHRYFDGVFSYTDENGEARISAPATTHRVISYEQTEAYKREQAAEKWRRGRQPSFTATRMRNIHEVYDALTTAQCGYLMRLQCSVDYVTGRLVNSDKSAMSYADMRKELGLARKKSTFSEFLSACKRNDIITEKDGEHFVNQRYHFRGAFTDPYVVKAYTTKVKHVYREVKAADIGLMYRMLPYVHYDLNALCDNPYEDDPNKIRWFNRKSLAEAIGVDPATLGRRLPKMKFGDEYVIARIKVGGKEKYTFNPNVFYRKDTKPSDDLIAMFNTKEA</sequence>
<organism evidence="1 2">
    <name type="scientific">Oceanobacillus limi</name>
    <dbReference type="NCBI Taxonomy" id="930131"/>
    <lineage>
        <taxon>Bacteria</taxon>
        <taxon>Bacillati</taxon>
        <taxon>Bacillota</taxon>
        <taxon>Bacilli</taxon>
        <taxon>Bacillales</taxon>
        <taxon>Bacillaceae</taxon>
        <taxon>Oceanobacillus</taxon>
    </lineage>
</organism>
<keyword evidence="2" id="KW-1185">Reference proteome</keyword>
<gene>
    <name evidence="1" type="ORF">SAMN05216389_1115</name>
</gene>
<evidence type="ECO:0000313" key="1">
    <source>
        <dbReference type="EMBL" id="SET42051.1"/>
    </source>
</evidence>
<dbReference type="Proteomes" id="UP000198618">
    <property type="component" value="Unassembled WGS sequence"/>
</dbReference>
<protein>
    <submittedName>
        <fullName evidence="1">Uncharacterized protein</fullName>
    </submittedName>
</protein>
<dbReference type="RefSeq" id="WP_090870287.1">
    <property type="nucleotide sequence ID" value="NZ_FOHE01000011.1"/>
</dbReference>
<accession>A0A1I0EAG8</accession>
<dbReference type="STRING" id="930131.SAMN05216389_1115"/>
<proteinExistence type="predicted"/>
<dbReference type="EMBL" id="FOHE01000011">
    <property type="protein sequence ID" value="SET42051.1"/>
    <property type="molecule type" value="Genomic_DNA"/>
</dbReference>
<evidence type="ECO:0000313" key="2">
    <source>
        <dbReference type="Proteomes" id="UP000198618"/>
    </source>
</evidence>
<dbReference type="AlphaFoldDB" id="A0A1I0EAG8"/>